<dbReference type="GeneID" id="68114788"/>
<sequence>MSLNQPQTEIDSTTLQLVHDELRQQKAKLERNIQQLGNEKSELVETLQSHTDTIQMLQERIMSAQTDLVDLEESLYQQIKKEQQRLLEEEEQERRKREEENYQRKKQEEEKKTQLQSSSGHSGVVSSQTPSKNSKNNKSIDPLWADRFSSENSLQREYESLLIQKDSIQKELDKLMEENDGLKQKLISQHEVLKMLRTRVLTATQDLKELQNEMENVQVQQHSARHNEICHDNNSLLSIEYIMNHEGDFTNPQQVIKILKDHIRKLTSHK</sequence>
<dbReference type="VEuPathDB" id="AmoebaDB:NF0112100"/>
<evidence type="ECO:0000256" key="2">
    <source>
        <dbReference type="SAM" id="MobiDB-lite"/>
    </source>
</evidence>
<organism evidence="3 4">
    <name type="scientific">Naegleria fowleri</name>
    <name type="common">Brain eating amoeba</name>
    <dbReference type="NCBI Taxonomy" id="5763"/>
    <lineage>
        <taxon>Eukaryota</taxon>
        <taxon>Discoba</taxon>
        <taxon>Heterolobosea</taxon>
        <taxon>Tetramitia</taxon>
        <taxon>Eutetramitia</taxon>
        <taxon>Vahlkampfiidae</taxon>
        <taxon>Naegleria</taxon>
    </lineage>
</organism>
<keyword evidence="4" id="KW-1185">Reference proteome</keyword>
<evidence type="ECO:0000313" key="3">
    <source>
        <dbReference type="EMBL" id="KAF0983655.1"/>
    </source>
</evidence>
<keyword evidence="1" id="KW-0175">Coiled coil</keyword>
<dbReference type="VEuPathDB" id="AmoebaDB:NfTy_007520"/>
<feature type="compositionally biased region" description="Basic and acidic residues" evidence="2">
    <location>
        <begin position="87"/>
        <end position="113"/>
    </location>
</feature>
<protein>
    <submittedName>
        <fullName evidence="3">Uncharacterized protein</fullName>
    </submittedName>
</protein>
<accession>A0A6A5CE80</accession>
<feature type="coiled-coil region" evidence="1">
    <location>
        <begin position="151"/>
        <end position="227"/>
    </location>
</feature>
<name>A0A6A5CE80_NAEFO</name>
<comment type="caution">
    <text evidence="3">The sequence shown here is derived from an EMBL/GenBank/DDBJ whole genome shotgun (WGS) entry which is preliminary data.</text>
</comment>
<dbReference type="OrthoDB" id="10483066at2759"/>
<dbReference type="EMBL" id="VFQX01000004">
    <property type="protein sequence ID" value="KAF0983655.1"/>
    <property type="molecule type" value="Genomic_DNA"/>
</dbReference>
<feature type="compositionally biased region" description="Polar residues" evidence="2">
    <location>
        <begin position="128"/>
        <end position="139"/>
    </location>
</feature>
<dbReference type="Proteomes" id="UP000444721">
    <property type="component" value="Unassembled WGS sequence"/>
</dbReference>
<dbReference type="AlphaFoldDB" id="A0A6A5CE80"/>
<feature type="compositionally biased region" description="Low complexity" evidence="2">
    <location>
        <begin position="114"/>
        <end position="127"/>
    </location>
</feature>
<gene>
    <name evidence="3" type="ORF">FDP41_007570</name>
</gene>
<dbReference type="VEuPathDB" id="AmoebaDB:FDP41_007570"/>
<evidence type="ECO:0000313" key="4">
    <source>
        <dbReference type="Proteomes" id="UP000444721"/>
    </source>
</evidence>
<proteinExistence type="predicted"/>
<feature type="region of interest" description="Disordered" evidence="2">
    <location>
        <begin position="87"/>
        <end position="141"/>
    </location>
</feature>
<dbReference type="RefSeq" id="XP_044568368.1">
    <property type="nucleotide sequence ID" value="XM_044711329.1"/>
</dbReference>
<reference evidence="3 4" key="1">
    <citation type="journal article" date="2019" name="Sci. Rep.">
        <title>Nanopore sequencing improves the draft genome of the human pathogenic amoeba Naegleria fowleri.</title>
        <authorList>
            <person name="Liechti N."/>
            <person name="Schurch N."/>
            <person name="Bruggmann R."/>
            <person name="Wittwer M."/>
        </authorList>
    </citation>
    <scope>NUCLEOTIDE SEQUENCE [LARGE SCALE GENOMIC DNA]</scope>
    <source>
        <strain evidence="3 4">ATCC 30894</strain>
    </source>
</reference>
<evidence type="ECO:0000256" key="1">
    <source>
        <dbReference type="SAM" id="Coils"/>
    </source>
</evidence>